<keyword evidence="11" id="KW-1185">Reference proteome</keyword>
<dbReference type="FunFam" id="1.10.510.10:FF:001023">
    <property type="entry name" value="Os07g0541700 protein"/>
    <property type="match status" value="1"/>
</dbReference>
<comment type="caution">
    <text evidence="10">The sequence shown here is derived from an EMBL/GenBank/DDBJ whole genome shotgun (WGS) entry which is preliminary data.</text>
</comment>
<keyword evidence="4" id="KW-0547">Nucleotide-binding</keyword>
<evidence type="ECO:0000256" key="5">
    <source>
        <dbReference type="ARBA" id="ARBA00022777"/>
    </source>
</evidence>
<sequence>MLSKNSTQGAEEFKNEVAILAKLQQMNFDDCVDPEKQRILNWSMRYKIIGGIARGFLYLHEGSRLRIIHCDLKVSNILLDKNMNPKISDFDLARIFGNDQTLENTHKIDAMYGHFSIKTDVFSFGILLLEILCGKKNTSFYTNITNIFLQFFAWKHWKGGTSLELLDPTIRDSYSEIEVNRCIHIALLCVQENPAERPTMD</sequence>
<evidence type="ECO:0000313" key="10">
    <source>
        <dbReference type="EMBL" id="KAK7842509.1"/>
    </source>
</evidence>
<dbReference type="GO" id="GO:0004674">
    <property type="term" value="F:protein serine/threonine kinase activity"/>
    <property type="evidence" value="ECO:0007669"/>
    <property type="project" value="UniProtKB-KW"/>
</dbReference>
<name>A0AAW0KV04_QUESU</name>
<keyword evidence="5" id="KW-0418">Kinase</keyword>
<dbReference type="GO" id="GO:0005524">
    <property type="term" value="F:ATP binding"/>
    <property type="evidence" value="ECO:0007669"/>
    <property type="project" value="UniProtKB-KW"/>
</dbReference>
<dbReference type="EC" id="2.7.11.1" evidence="1"/>
<reference evidence="10 11" key="1">
    <citation type="journal article" date="2018" name="Sci. Data">
        <title>The draft genome sequence of cork oak.</title>
        <authorList>
            <person name="Ramos A.M."/>
            <person name="Usie A."/>
            <person name="Barbosa P."/>
            <person name="Barros P.M."/>
            <person name="Capote T."/>
            <person name="Chaves I."/>
            <person name="Simoes F."/>
            <person name="Abreu I."/>
            <person name="Carrasquinho I."/>
            <person name="Faro C."/>
            <person name="Guimaraes J.B."/>
            <person name="Mendonca D."/>
            <person name="Nobrega F."/>
            <person name="Rodrigues L."/>
            <person name="Saibo N.J.M."/>
            <person name="Varela M.C."/>
            <person name="Egas C."/>
            <person name="Matos J."/>
            <person name="Miguel C.M."/>
            <person name="Oliveira M.M."/>
            <person name="Ricardo C.P."/>
            <person name="Goncalves S."/>
        </authorList>
    </citation>
    <scope>NUCLEOTIDE SEQUENCE [LARGE SCALE GENOMIC DNA]</scope>
    <source>
        <strain evidence="11">cv. HL8</strain>
    </source>
</reference>
<dbReference type="Pfam" id="PF00069">
    <property type="entry name" value="Pkinase"/>
    <property type="match status" value="1"/>
</dbReference>
<keyword evidence="6" id="KW-0067">ATP-binding</keyword>
<dbReference type="GO" id="GO:0042742">
    <property type="term" value="P:defense response to bacterium"/>
    <property type="evidence" value="ECO:0007669"/>
    <property type="project" value="TreeGrafter"/>
</dbReference>
<keyword evidence="3" id="KW-0808">Transferase</keyword>
<dbReference type="SMART" id="SM00220">
    <property type="entry name" value="S_TKc"/>
    <property type="match status" value="1"/>
</dbReference>
<dbReference type="PROSITE" id="PS00108">
    <property type="entry name" value="PROTEIN_KINASE_ST"/>
    <property type="match status" value="1"/>
</dbReference>
<dbReference type="Gene3D" id="1.10.510.10">
    <property type="entry name" value="Transferase(Phosphotransferase) domain 1"/>
    <property type="match status" value="1"/>
</dbReference>
<evidence type="ECO:0000313" key="11">
    <source>
        <dbReference type="Proteomes" id="UP000237347"/>
    </source>
</evidence>
<comment type="catalytic activity">
    <reaction evidence="7">
        <text>L-threonyl-[protein] + ATP = O-phospho-L-threonyl-[protein] + ADP + H(+)</text>
        <dbReference type="Rhea" id="RHEA:46608"/>
        <dbReference type="Rhea" id="RHEA-COMP:11060"/>
        <dbReference type="Rhea" id="RHEA-COMP:11605"/>
        <dbReference type="ChEBI" id="CHEBI:15378"/>
        <dbReference type="ChEBI" id="CHEBI:30013"/>
        <dbReference type="ChEBI" id="CHEBI:30616"/>
        <dbReference type="ChEBI" id="CHEBI:61977"/>
        <dbReference type="ChEBI" id="CHEBI:456216"/>
        <dbReference type="EC" id="2.7.11.1"/>
    </reaction>
</comment>
<protein>
    <recommendedName>
        <fullName evidence="1">non-specific serine/threonine protein kinase</fullName>
        <ecNumber evidence="1">2.7.11.1</ecNumber>
    </recommendedName>
</protein>
<organism evidence="10 11">
    <name type="scientific">Quercus suber</name>
    <name type="common">Cork oak</name>
    <dbReference type="NCBI Taxonomy" id="58331"/>
    <lineage>
        <taxon>Eukaryota</taxon>
        <taxon>Viridiplantae</taxon>
        <taxon>Streptophyta</taxon>
        <taxon>Embryophyta</taxon>
        <taxon>Tracheophyta</taxon>
        <taxon>Spermatophyta</taxon>
        <taxon>Magnoliopsida</taxon>
        <taxon>eudicotyledons</taxon>
        <taxon>Gunneridae</taxon>
        <taxon>Pentapetalae</taxon>
        <taxon>rosids</taxon>
        <taxon>fabids</taxon>
        <taxon>Fagales</taxon>
        <taxon>Fagaceae</taxon>
        <taxon>Quercus</taxon>
    </lineage>
</organism>
<evidence type="ECO:0000256" key="4">
    <source>
        <dbReference type="ARBA" id="ARBA00022741"/>
    </source>
</evidence>
<dbReference type="PANTHER" id="PTHR27002">
    <property type="entry name" value="RECEPTOR-LIKE SERINE/THREONINE-PROTEIN KINASE SD1-8"/>
    <property type="match status" value="1"/>
</dbReference>
<keyword evidence="2" id="KW-0723">Serine/threonine-protein kinase</keyword>
<dbReference type="PROSITE" id="PS50011">
    <property type="entry name" value="PROTEIN_KINASE_DOM"/>
    <property type="match status" value="1"/>
</dbReference>
<accession>A0AAW0KV04</accession>
<dbReference type="InterPro" id="IPR011009">
    <property type="entry name" value="Kinase-like_dom_sf"/>
</dbReference>
<dbReference type="AlphaFoldDB" id="A0AAW0KV04"/>
<evidence type="ECO:0000256" key="7">
    <source>
        <dbReference type="ARBA" id="ARBA00047899"/>
    </source>
</evidence>
<evidence type="ECO:0000256" key="6">
    <source>
        <dbReference type="ARBA" id="ARBA00022840"/>
    </source>
</evidence>
<dbReference type="PANTHER" id="PTHR27002:SF622">
    <property type="entry name" value="CYSTEINE-RICH RECEPTOR-LIKE PROTEIN KINASE 5"/>
    <property type="match status" value="1"/>
</dbReference>
<dbReference type="Proteomes" id="UP000237347">
    <property type="component" value="Unassembled WGS sequence"/>
</dbReference>
<feature type="domain" description="Protein kinase" evidence="9">
    <location>
        <begin position="1"/>
        <end position="201"/>
    </location>
</feature>
<gene>
    <name evidence="10" type="primary">CRK35_0</name>
    <name evidence="10" type="ORF">CFP56_013690</name>
</gene>
<evidence type="ECO:0000256" key="8">
    <source>
        <dbReference type="ARBA" id="ARBA00048679"/>
    </source>
</evidence>
<dbReference type="EMBL" id="PKMF04000220">
    <property type="protein sequence ID" value="KAK7842509.1"/>
    <property type="molecule type" value="Genomic_DNA"/>
</dbReference>
<evidence type="ECO:0000256" key="1">
    <source>
        <dbReference type="ARBA" id="ARBA00012513"/>
    </source>
</evidence>
<proteinExistence type="predicted"/>
<dbReference type="InterPro" id="IPR008271">
    <property type="entry name" value="Ser/Thr_kinase_AS"/>
</dbReference>
<dbReference type="InterPro" id="IPR000719">
    <property type="entry name" value="Prot_kinase_dom"/>
</dbReference>
<dbReference type="SUPFAM" id="SSF56112">
    <property type="entry name" value="Protein kinase-like (PK-like)"/>
    <property type="match status" value="1"/>
</dbReference>
<evidence type="ECO:0000259" key="9">
    <source>
        <dbReference type="PROSITE" id="PS50011"/>
    </source>
</evidence>
<comment type="catalytic activity">
    <reaction evidence="8">
        <text>L-seryl-[protein] + ATP = O-phospho-L-seryl-[protein] + ADP + H(+)</text>
        <dbReference type="Rhea" id="RHEA:17989"/>
        <dbReference type="Rhea" id="RHEA-COMP:9863"/>
        <dbReference type="Rhea" id="RHEA-COMP:11604"/>
        <dbReference type="ChEBI" id="CHEBI:15378"/>
        <dbReference type="ChEBI" id="CHEBI:29999"/>
        <dbReference type="ChEBI" id="CHEBI:30616"/>
        <dbReference type="ChEBI" id="CHEBI:83421"/>
        <dbReference type="ChEBI" id="CHEBI:456216"/>
        <dbReference type="EC" id="2.7.11.1"/>
    </reaction>
</comment>
<dbReference type="GO" id="GO:0005886">
    <property type="term" value="C:plasma membrane"/>
    <property type="evidence" value="ECO:0007669"/>
    <property type="project" value="TreeGrafter"/>
</dbReference>
<evidence type="ECO:0000256" key="2">
    <source>
        <dbReference type="ARBA" id="ARBA00022527"/>
    </source>
</evidence>
<evidence type="ECO:0000256" key="3">
    <source>
        <dbReference type="ARBA" id="ARBA00022679"/>
    </source>
</evidence>